<dbReference type="Gene3D" id="1.25.40.10">
    <property type="entry name" value="Tetratricopeptide repeat domain"/>
    <property type="match status" value="1"/>
</dbReference>
<dbReference type="STRING" id="454194.PYK22_01560"/>
<dbReference type="RefSeq" id="WP_041975906.1">
    <property type="nucleotide sequence ID" value="NZ_CBXV010000005.1"/>
</dbReference>
<evidence type="ECO:0000313" key="3">
    <source>
        <dbReference type="Proteomes" id="UP000031518"/>
    </source>
</evidence>
<keyword evidence="3" id="KW-1185">Reference proteome</keyword>
<keyword evidence="1" id="KW-0472">Membrane</keyword>
<evidence type="ECO:0000256" key="1">
    <source>
        <dbReference type="SAM" id="Phobius"/>
    </source>
</evidence>
<sequence>MARYKQRARELKQDAFRDATVSLFERLGDWIAARRRTVIYAVGAIVILVLVVGLWGWWSARRADEAQKALGEAIRIAQAPIGDVPAGYAGPKFANRRERAQRAAEEFQKVAARYGEPYRDKARYLAAVNLLEVDRARGLGELEALSKSGNDEIAAWAKFALAQAREADGQLDAALALYRELADARNPIIPPDDAKLRIAEILYKQGKRQEASDLLFRMVEAARTARDRNGKPIAQSDAVRAAAERLQAIDPDRYAQLPPEPPVEFPVF</sequence>
<proteinExistence type="predicted"/>
<keyword evidence="1" id="KW-1133">Transmembrane helix</keyword>
<accession>A0A0B6WXV1</accession>
<evidence type="ECO:0008006" key="4">
    <source>
        <dbReference type="Google" id="ProtNLM"/>
    </source>
</evidence>
<reference evidence="2 3" key="2">
    <citation type="submission" date="2015-01" db="EMBL/GenBank/DDBJ databases">
        <title>Complete genome sequence of Pyrinomonas methylaliphatogenes type strain K22T.</title>
        <authorList>
            <person name="Lee K.C.Y."/>
            <person name="Power J.F."/>
            <person name="Dunfield P.F."/>
            <person name="Morgan X.C."/>
            <person name="Huttenhower C."/>
            <person name="Stott M.B."/>
        </authorList>
    </citation>
    <scope>NUCLEOTIDE SEQUENCE [LARGE SCALE GENOMIC DNA]</scope>
    <source>
        <strain evidence="2 3">K22</strain>
    </source>
</reference>
<protein>
    <recommendedName>
        <fullName evidence="4">Tetratricopeptide repeat-like domain-containing protein</fullName>
    </recommendedName>
</protein>
<dbReference type="EMBL" id="CBXV010000005">
    <property type="protein sequence ID" value="CDM65557.1"/>
    <property type="molecule type" value="Genomic_DNA"/>
</dbReference>
<dbReference type="InterPro" id="IPR011990">
    <property type="entry name" value="TPR-like_helical_dom_sf"/>
</dbReference>
<gene>
    <name evidence="2" type="ORF">PYK22_01560</name>
</gene>
<reference evidence="2 3" key="1">
    <citation type="submission" date="2013-12" db="EMBL/GenBank/DDBJ databases">
        <authorList>
            <person name="Stott M."/>
        </authorList>
    </citation>
    <scope>NUCLEOTIDE SEQUENCE [LARGE SCALE GENOMIC DNA]</scope>
    <source>
        <strain evidence="2 3">K22</strain>
    </source>
</reference>
<feature type="transmembrane region" description="Helical" evidence="1">
    <location>
        <begin position="38"/>
        <end position="58"/>
    </location>
</feature>
<dbReference type="Proteomes" id="UP000031518">
    <property type="component" value="Unassembled WGS sequence"/>
</dbReference>
<name>A0A0B6WXV1_9BACT</name>
<dbReference type="OrthoDB" id="9814448at2"/>
<dbReference type="AlphaFoldDB" id="A0A0B6WXV1"/>
<evidence type="ECO:0000313" key="2">
    <source>
        <dbReference type="EMBL" id="CDM65557.1"/>
    </source>
</evidence>
<keyword evidence="1" id="KW-0812">Transmembrane</keyword>
<organism evidence="2 3">
    <name type="scientific">Pyrinomonas methylaliphatogenes</name>
    <dbReference type="NCBI Taxonomy" id="454194"/>
    <lineage>
        <taxon>Bacteria</taxon>
        <taxon>Pseudomonadati</taxon>
        <taxon>Acidobacteriota</taxon>
        <taxon>Blastocatellia</taxon>
        <taxon>Blastocatellales</taxon>
        <taxon>Pyrinomonadaceae</taxon>
        <taxon>Pyrinomonas</taxon>
    </lineage>
</organism>